<gene>
    <name evidence="2" type="ORF">L484_021588</name>
</gene>
<organism evidence="2 3">
    <name type="scientific">Morus notabilis</name>
    <dbReference type="NCBI Taxonomy" id="981085"/>
    <lineage>
        <taxon>Eukaryota</taxon>
        <taxon>Viridiplantae</taxon>
        <taxon>Streptophyta</taxon>
        <taxon>Embryophyta</taxon>
        <taxon>Tracheophyta</taxon>
        <taxon>Spermatophyta</taxon>
        <taxon>Magnoliopsida</taxon>
        <taxon>eudicotyledons</taxon>
        <taxon>Gunneridae</taxon>
        <taxon>Pentapetalae</taxon>
        <taxon>rosids</taxon>
        <taxon>fabids</taxon>
        <taxon>Rosales</taxon>
        <taxon>Moraceae</taxon>
        <taxon>Moreae</taxon>
        <taxon>Morus</taxon>
    </lineage>
</organism>
<dbReference type="Proteomes" id="UP000030645">
    <property type="component" value="Unassembled WGS sequence"/>
</dbReference>
<dbReference type="EMBL" id="KE345804">
    <property type="protein sequence ID" value="EXC16933.1"/>
    <property type="molecule type" value="Genomic_DNA"/>
</dbReference>
<feature type="compositionally biased region" description="Basic and acidic residues" evidence="1">
    <location>
        <begin position="46"/>
        <end position="65"/>
    </location>
</feature>
<feature type="region of interest" description="Disordered" evidence="1">
    <location>
        <begin position="46"/>
        <end position="75"/>
    </location>
</feature>
<reference evidence="3" key="1">
    <citation type="submission" date="2013-01" db="EMBL/GenBank/DDBJ databases">
        <title>Draft Genome Sequence of a Mulberry Tree, Morus notabilis C.K. Schneid.</title>
        <authorList>
            <person name="He N."/>
            <person name="Zhao S."/>
        </authorList>
    </citation>
    <scope>NUCLEOTIDE SEQUENCE</scope>
</reference>
<sequence>MGENKKPYLPNNPSGVPSNRISSIRKHEKNARLDFNVYEEKMGESEQRLKTMNRSEIEAVRDQNERGFGSDSEYS</sequence>
<accession>W9SM59</accession>
<protein>
    <submittedName>
        <fullName evidence="2">Uncharacterized protein</fullName>
    </submittedName>
</protein>
<evidence type="ECO:0000313" key="2">
    <source>
        <dbReference type="EMBL" id="EXC16933.1"/>
    </source>
</evidence>
<evidence type="ECO:0000313" key="3">
    <source>
        <dbReference type="Proteomes" id="UP000030645"/>
    </source>
</evidence>
<evidence type="ECO:0000256" key="1">
    <source>
        <dbReference type="SAM" id="MobiDB-lite"/>
    </source>
</evidence>
<proteinExistence type="predicted"/>
<feature type="region of interest" description="Disordered" evidence="1">
    <location>
        <begin position="1"/>
        <end position="27"/>
    </location>
</feature>
<keyword evidence="3" id="KW-1185">Reference proteome</keyword>
<dbReference type="AlphaFoldDB" id="W9SM59"/>
<feature type="compositionally biased region" description="Polar residues" evidence="1">
    <location>
        <begin position="11"/>
        <end position="22"/>
    </location>
</feature>
<name>W9SM59_9ROSA</name>